<dbReference type="PANTHER" id="PTHR11373:SF4">
    <property type="entry name" value="DEOXYNUCLEOSIDE TRIPHOSPHATE TRIPHOSPHOHYDROLASE SAMHD1"/>
    <property type="match status" value="1"/>
</dbReference>
<dbReference type="Pfam" id="PF01966">
    <property type="entry name" value="HD"/>
    <property type="match status" value="1"/>
</dbReference>
<dbReference type="CDD" id="cd00077">
    <property type="entry name" value="HDc"/>
    <property type="match status" value="1"/>
</dbReference>
<organism evidence="2 3">
    <name type="scientific">Chloracidobacterium sp. N</name>
    <dbReference type="NCBI Taxonomy" id="2821540"/>
    <lineage>
        <taxon>Bacteria</taxon>
        <taxon>Pseudomonadati</taxon>
        <taxon>Acidobacteriota</taxon>
        <taxon>Terriglobia</taxon>
        <taxon>Terriglobales</taxon>
        <taxon>Acidobacteriaceae</taxon>
        <taxon>Chloracidobacterium</taxon>
        <taxon>Chloracidobacterium aggregatum</taxon>
    </lineage>
</organism>
<dbReference type="SUPFAM" id="SSF109604">
    <property type="entry name" value="HD-domain/PDEase-like"/>
    <property type="match status" value="1"/>
</dbReference>
<dbReference type="EMBL" id="CP072642">
    <property type="protein sequence ID" value="QUV94764.1"/>
    <property type="molecule type" value="Genomic_DNA"/>
</dbReference>
<dbReference type="SMART" id="SM00471">
    <property type="entry name" value="HDc"/>
    <property type="match status" value="1"/>
</dbReference>
<sequence length="429" mass="48797">MALRRYSDPVHRIITLDRSLPFDALLMALIDTPEFQRLRRIRQLGLAFVVFQGAEHSRFAHSLGVMHTMTLALDTLQRSGVRLDAQVCGLARLAALLHDIGHGPFSHVMEKVLHQRHEDWTKRIIGDPATAIHGRLTDHDPQLPDTLIALLEGQFRPRFAAQLVSSQLDCDRFDYLLRDSLMTGVSYGGYDLPWILHALTVDTTNDSLIVRARGVLAVEEYLFARYHMFRRVYFHHALRAAENMLVAMFRRAVTLTHEGRLAFRLSGTAMDKLITGAPLTTTEYLSLDDADVLFHIKQWQRDPDPILSDLAGRFLERRLFKSLDVSALSSEAIAELRMTLEAALARRGWPPEFYLLEDDAGDVPYFDPYLPDAPERYIIVEDHQTHPRPREISEVSAAVQGLRPYRLRRLCFPEDLREIAHAAVGNPAG</sequence>
<accession>A0ABX8B196</accession>
<dbReference type="InterPro" id="IPR006674">
    <property type="entry name" value="HD_domain"/>
</dbReference>
<dbReference type="InterPro" id="IPR003607">
    <property type="entry name" value="HD/PDEase_dom"/>
</dbReference>
<evidence type="ECO:0000259" key="1">
    <source>
        <dbReference type="PROSITE" id="PS51831"/>
    </source>
</evidence>
<dbReference type="Pfam" id="PF19276">
    <property type="entry name" value="HD_assoc_2"/>
    <property type="match status" value="1"/>
</dbReference>
<dbReference type="Proteomes" id="UP000677668">
    <property type="component" value="Chromosome 1"/>
</dbReference>
<gene>
    <name evidence="2" type="ORF">J8C05_04780</name>
</gene>
<dbReference type="PROSITE" id="PS51831">
    <property type="entry name" value="HD"/>
    <property type="match status" value="1"/>
</dbReference>
<reference evidence="2 3" key="1">
    <citation type="submission" date="2021-03" db="EMBL/GenBank/DDBJ databases">
        <title>Genomic and phenotypic characterization of Chloracidobacterium isolates provides evidence for multiple species.</title>
        <authorList>
            <person name="Saini M.K."/>
            <person name="Costas A.M.G."/>
            <person name="Tank M."/>
            <person name="Bryant D.A."/>
        </authorList>
    </citation>
    <scope>NUCLEOTIDE SEQUENCE [LARGE SCALE GENOMIC DNA]</scope>
    <source>
        <strain evidence="2 3">N</strain>
    </source>
</reference>
<dbReference type="Gene3D" id="1.10.3210.10">
    <property type="entry name" value="Hypothetical protein af1432"/>
    <property type="match status" value="1"/>
</dbReference>
<evidence type="ECO:0000313" key="3">
    <source>
        <dbReference type="Proteomes" id="UP000677668"/>
    </source>
</evidence>
<dbReference type="RefSeq" id="WP_211423032.1">
    <property type="nucleotide sequence ID" value="NZ_CP072642.1"/>
</dbReference>
<proteinExistence type="predicted"/>
<dbReference type="PANTHER" id="PTHR11373">
    <property type="entry name" value="DEOXYNUCLEOSIDE TRIPHOSPHATE TRIPHOSPHOHYDROLASE"/>
    <property type="match status" value="1"/>
</dbReference>
<dbReference type="InterPro" id="IPR045509">
    <property type="entry name" value="HD_assoc_2"/>
</dbReference>
<protein>
    <submittedName>
        <fullName evidence="2">HD domain-containing protein</fullName>
    </submittedName>
</protein>
<name>A0ABX8B196_9BACT</name>
<feature type="domain" description="HD" evidence="1">
    <location>
        <begin position="58"/>
        <end position="176"/>
    </location>
</feature>
<dbReference type="InterPro" id="IPR050135">
    <property type="entry name" value="dGTPase-like"/>
</dbReference>
<keyword evidence="3" id="KW-1185">Reference proteome</keyword>
<evidence type="ECO:0000313" key="2">
    <source>
        <dbReference type="EMBL" id="QUV94764.1"/>
    </source>
</evidence>